<dbReference type="EMBL" id="JAMTCG010000011">
    <property type="protein sequence ID" value="MCP2163038.1"/>
    <property type="molecule type" value="Genomic_DNA"/>
</dbReference>
<gene>
    <name evidence="1" type="ORF">LX12_004251</name>
</gene>
<dbReference type="Proteomes" id="UP001205740">
    <property type="component" value="Unassembled WGS sequence"/>
</dbReference>
<proteinExistence type="predicted"/>
<dbReference type="RefSeq" id="WP_253656609.1">
    <property type="nucleotide sequence ID" value="NZ_BAAAOE010000002.1"/>
</dbReference>
<keyword evidence="2" id="KW-1185">Reference proteome</keyword>
<name>A0ABT1H8V1_9NOCA</name>
<reference evidence="1 2" key="1">
    <citation type="submission" date="2022-06" db="EMBL/GenBank/DDBJ databases">
        <title>Genomic Encyclopedia of Archaeal and Bacterial Type Strains, Phase II (KMG-II): from individual species to whole genera.</title>
        <authorList>
            <person name="Goeker M."/>
        </authorList>
    </citation>
    <scope>NUCLEOTIDE SEQUENCE [LARGE SCALE GENOMIC DNA]</scope>
    <source>
        <strain evidence="1 2">DSM 45037</strain>
    </source>
</reference>
<protein>
    <submittedName>
        <fullName evidence="1">Uncharacterized protein</fullName>
    </submittedName>
</protein>
<comment type="caution">
    <text evidence="1">The sequence shown here is derived from an EMBL/GenBank/DDBJ whole genome shotgun (WGS) entry which is preliminary data.</text>
</comment>
<organism evidence="1 2">
    <name type="scientific">Williamsia serinedens</name>
    <dbReference type="NCBI Taxonomy" id="391736"/>
    <lineage>
        <taxon>Bacteria</taxon>
        <taxon>Bacillati</taxon>
        <taxon>Actinomycetota</taxon>
        <taxon>Actinomycetes</taxon>
        <taxon>Mycobacteriales</taxon>
        <taxon>Nocardiaceae</taxon>
        <taxon>Williamsia</taxon>
    </lineage>
</organism>
<sequence>MICWSVTAFTATHPDDGILTADAATSLTDARLAAGEVAIAALDDLAGRYPDSPPFLSISIDDAPVLVAAAGKTRAGGVDFQTLIDQVEQMRRTVGVLRD</sequence>
<evidence type="ECO:0000313" key="1">
    <source>
        <dbReference type="EMBL" id="MCP2163038.1"/>
    </source>
</evidence>
<accession>A0ABT1H8V1</accession>
<evidence type="ECO:0000313" key="2">
    <source>
        <dbReference type="Proteomes" id="UP001205740"/>
    </source>
</evidence>